<dbReference type="PANTHER" id="PTHR22946:SF12">
    <property type="entry name" value="CONIDIAL PIGMENT BIOSYNTHESIS PROTEIN AYG1 (AFU_ORTHOLOGUE AFUA_2G17550)"/>
    <property type="match status" value="1"/>
</dbReference>
<name>A0A964T5U1_9HYPH</name>
<evidence type="ECO:0000313" key="3">
    <source>
        <dbReference type="Proteomes" id="UP000773614"/>
    </source>
</evidence>
<comment type="caution">
    <text evidence="2">The sequence shown here is derived from an EMBL/GenBank/DDBJ whole genome shotgun (WGS) entry which is preliminary data.</text>
</comment>
<dbReference type="GO" id="GO:0016787">
    <property type="term" value="F:hydrolase activity"/>
    <property type="evidence" value="ECO:0007669"/>
    <property type="project" value="UniProtKB-KW"/>
</dbReference>
<dbReference type="PANTHER" id="PTHR22946">
    <property type="entry name" value="DIENELACTONE HYDROLASE DOMAIN-CONTAINING PROTEIN-RELATED"/>
    <property type="match status" value="1"/>
</dbReference>
<dbReference type="InterPro" id="IPR050261">
    <property type="entry name" value="FrsA_esterase"/>
</dbReference>
<dbReference type="Proteomes" id="UP000773614">
    <property type="component" value="Unassembled WGS sequence"/>
</dbReference>
<accession>A0A964T5U1</accession>
<reference evidence="2" key="1">
    <citation type="submission" date="2019-03" db="EMBL/GenBank/DDBJ databases">
        <title>Afifella sp. nov., isolated from activated sludge.</title>
        <authorList>
            <person name="Li Q."/>
            <person name="Liu Y."/>
        </authorList>
    </citation>
    <scope>NUCLEOTIDE SEQUENCE</scope>
    <source>
        <strain evidence="2">L72</strain>
    </source>
</reference>
<evidence type="ECO:0000313" key="2">
    <source>
        <dbReference type="EMBL" id="MYZ48359.1"/>
    </source>
</evidence>
<organism evidence="2 3">
    <name type="scientific">Propylenella binzhouense</name>
    <dbReference type="NCBI Taxonomy" id="2555902"/>
    <lineage>
        <taxon>Bacteria</taxon>
        <taxon>Pseudomonadati</taxon>
        <taxon>Pseudomonadota</taxon>
        <taxon>Alphaproteobacteria</taxon>
        <taxon>Hyphomicrobiales</taxon>
        <taxon>Propylenellaceae</taxon>
        <taxon>Propylenella</taxon>
    </lineage>
</organism>
<dbReference type="Gene3D" id="3.40.50.1820">
    <property type="entry name" value="alpha/beta hydrolase"/>
    <property type="match status" value="1"/>
</dbReference>
<sequence length="383" mass="42294">MNVQPQEPGFAPDEDPFKVQHGGFYRRWLSMFDDLGELRALVGRLEATTEEDWVPLWRAAGGQHEEAGDRLEAAGDHAGARKEYLEAKTYYAIARFPGEISPLKAEASADCARAYRKASRHLDPPLEIVEVACDGRSIRAHFRAPRSDRPVPAVLIMCGSDVFKEDRGWAAEMALSEGLASLVMDAPGTGENPFPWEPDSVRAWVAAIDWLAARPEIDAGRIGAFGISRGGYSVMQLAGTYPEMVRAVVAVAGHPFGYRLSEAETAAVVEARNRRRAFVFGPAGGGPSFPEWSAETEAALFRKWALSELGILDRITQPILMINGKHDHLAPIGNIYFMLEHGPVTGREARVYADAGHCAFKYYREWAPASFRWLKEKLSRLPG</sequence>
<dbReference type="AlphaFoldDB" id="A0A964T5U1"/>
<gene>
    <name evidence="2" type="ORF">E4O86_11640</name>
</gene>
<protein>
    <submittedName>
        <fullName evidence="2">Alpha/beta hydrolase</fullName>
    </submittedName>
</protein>
<dbReference type="EMBL" id="SPKJ01000035">
    <property type="protein sequence ID" value="MYZ48359.1"/>
    <property type="molecule type" value="Genomic_DNA"/>
</dbReference>
<keyword evidence="1 2" id="KW-0378">Hydrolase</keyword>
<keyword evidence="3" id="KW-1185">Reference proteome</keyword>
<dbReference type="InterPro" id="IPR029058">
    <property type="entry name" value="AB_hydrolase_fold"/>
</dbReference>
<dbReference type="SUPFAM" id="SSF53474">
    <property type="entry name" value="alpha/beta-Hydrolases"/>
    <property type="match status" value="1"/>
</dbReference>
<evidence type="ECO:0000256" key="1">
    <source>
        <dbReference type="ARBA" id="ARBA00022801"/>
    </source>
</evidence>
<proteinExistence type="predicted"/>
<dbReference type="RefSeq" id="WP_161140709.1">
    <property type="nucleotide sequence ID" value="NZ_SPKJ01000035.1"/>
</dbReference>
<dbReference type="InterPro" id="IPR010520">
    <property type="entry name" value="FrsA-like"/>
</dbReference>
<dbReference type="OrthoDB" id="217645at2"/>
<dbReference type="Pfam" id="PF06500">
    <property type="entry name" value="FrsA-like"/>
    <property type="match status" value="1"/>
</dbReference>